<dbReference type="OrthoDB" id="9807664at2"/>
<dbReference type="Pfam" id="PF03352">
    <property type="entry name" value="Adenine_glyco"/>
    <property type="match status" value="1"/>
</dbReference>
<gene>
    <name evidence="10" type="ORF">E3W66_09355</name>
</gene>
<evidence type="ECO:0000256" key="6">
    <source>
        <dbReference type="ARBA" id="ARBA00052558"/>
    </source>
</evidence>
<evidence type="ECO:0000256" key="3">
    <source>
        <dbReference type="ARBA" id="ARBA00022801"/>
    </source>
</evidence>
<dbReference type="Gene3D" id="1.10.340.30">
    <property type="entry name" value="Hypothetical protein, domain 2"/>
    <property type="match status" value="1"/>
</dbReference>
<feature type="binding site" evidence="9">
    <location>
        <position position="186"/>
    </location>
    <ligand>
        <name>Zn(2+)</name>
        <dbReference type="ChEBI" id="CHEBI:29105"/>
    </ligand>
</feature>
<keyword evidence="1 9" id="KW-0479">Metal-binding</keyword>
<evidence type="ECO:0000313" key="11">
    <source>
        <dbReference type="Proteomes" id="UP000298133"/>
    </source>
</evidence>
<dbReference type="EC" id="3.2.2.20" evidence="8"/>
<dbReference type="InterPro" id="IPR052891">
    <property type="entry name" value="DNA-3mA_glycosylase"/>
</dbReference>
<protein>
    <recommendedName>
        <fullName evidence="8">DNA-3-methyladenine glycosylase I</fullName>
        <ecNumber evidence="8">3.2.2.20</ecNumber>
    </recommendedName>
</protein>
<evidence type="ECO:0000256" key="8">
    <source>
        <dbReference type="ARBA" id="ARBA00066766"/>
    </source>
</evidence>
<keyword evidence="2" id="KW-0227">DNA damage</keyword>
<evidence type="ECO:0000256" key="1">
    <source>
        <dbReference type="ARBA" id="ARBA00022723"/>
    </source>
</evidence>
<dbReference type="InterPro" id="IPR011257">
    <property type="entry name" value="DNA_glycosylase"/>
</dbReference>
<keyword evidence="5" id="KW-0234">DNA repair</keyword>
<evidence type="ECO:0000256" key="2">
    <source>
        <dbReference type="ARBA" id="ARBA00022763"/>
    </source>
</evidence>
<proteinExistence type="predicted"/>
<accession>A0A4Y8UHF4</accession>
<comment type="catalytic activity">
    <reaction evidence="6">
        <text>Hydrolysis of alkylated DNA, releasing 3-methyladenine.</text>
        <dbReference type="EC" id="3.2.2.20"/>
    </reaction>
</comment>
<dbReference type="Proteomes" id="UP000298133">
    <property type="component" value="Unassembled WGS sequence"/>
</dbReference>
<dbReference type="PANTHER" id="PTHR30037:SF4">
    <property type="entry name" value="DNA-3-METHYLADENINE GLYCOSYLASE I"/>
    <property type="match status" value="1"/>
</dbReference>
<dbReference type="GO" id="GO:0046872">
    <property type="term" value="F:metal ion binding"/>
    <property type="evidence" value="ECO:0007669"/>
    <property type="project" value="UniProtKB-KW"/>
</dbReference>
<keyword evidence="11" id="KW-1185">Reference proteome</keyword>
<organism evidence="10 11">
    <name type="scientific">Gammaproteobacteria bacterium LSUCC0057</name>
    <dbReference type="NCBI Taxonomy" id="2559237"/>
    <lineage>
        <taxon>Bacteria</taxon>
        <taxon>Pseudomonadati</taxon>
        <taxon>Pseudomonadota</taxon>
        <taxon>Gammaproteobacteria</taxon>
        <taxon>Cellvibrionales</taxon>
        <taxon>Porticoccaceae</taxon>
        <taxon>SAR92 clade</taxon>
    </lineage>
</organism>
<name>A0A4Y8UHF4_9GAMM</name>
<feature type="binding site" evidence="9">
    <location>
        <position position="15"/>
    </location>
    <ligand>
        <name>Zn(2+)</name>
        <dbReference type="ChEBI" id="CHEBI:29105"/>
    </ligand>
</feature>
<keyword evidence="3" id="KW-0378">Hydrolase</keyword>
<evidence type="ECO:0000256" key="4">
    <source>
        <dbReference type="ARBA" id="ARBA00022833"/>
    </source>
</evidence>
<feature type="binding site" evidence="9">
    <location>
        <position position="28"/>
    </location>
    <ligand>
        <name>Zn(2+)</name>
        <dbReference type="ChEBI" id="CHEBI:29105"/>
    </ligand>
</feature>
<dbReference type="EMBL" id="SPIA01000004">
    <property type="protein sequence ID" value="TFH67217.1"/>
    <property type="molecule type" value="Genomic_DNA"/>
</dbReference>
<dbReference type="SUPFAM" id="SSF48150">
    <property type="entry name" value="DNA-glycosylase"/>
    <property type="match status" value="1"/>
</dbReference>
<dbReference type="AlphaFoldDB" id="A0A4Y8UHF4"/>
<comment type="function">
    <text evidence="7">Hydrolysis of the deoxyribose N-glycosidic bond to excise 3-methyladenine from the damaged DNA polymer formed by alkylation lesions.</text>
</comment>
<sequence length="197" mass="22445">MPQSANEVTAAVYRCGWCGDDPLYQHYHDHEWGVPSYDDATLFEYLILEGAQAGLSWLTILRRREGYRRAFEGFDPQRIATYGDREVARLLADSGIIRNRKKILSAINNAQCFLQLQTQQGSFSEYLWDYVDGEPIVNRFSTLAEVPATTPLSDTISADMKRRGFSFFGSTICYAYLQSMGVVNDHLVSCHRHPEQC</sequence>
<dbReference type="GO" id="GO:0008725">
    <property type="term" value="F:DNA-3-methyladenine glycosylase activity"/>
    <property type="evidence" value="ECO:0007669"/>
    <property type="project" value="UniProtKB-EC"/>
</dbReference>
<evidence type="ECO:0000256" key="9">
    <source>
        <dbReference type="PIRSR" id="PIRSR604597-1"/>
    </source>
</evidence>
<evidence type="ECO:0000313" key="10">
    <source>
        <dbReference type="EMBL" id="TFH67217.1"/>
    </source>
</evidence>
<keyword evidence="4 9" id="KW-0862">Zinc</keyword>
<dbReference type="PANTHER" id="PTHR30037">
    <property type="entry name" value="DNA-3-METHYLADENINE GLYCOSYLASE 1"/>
    <property type="match status" value="1"/>
</dbReference>
<dbReference type="InterPro" id="IPR004597">
    <property type="entry name" value="Tag"/>
</dbReference>
<dbReference type="FunFam" id="1.10.340.30:FF:000009">
    <property type="entry name" value="DNA-3-methyladenine glycosylase I"/>
    <property type="match status" value="1"/>
</dbReference>
<comment type="caution">
    <text evidence="10">The sequence shown here is derived from an EMBL/GenBank/DDBJ whole genome shotgun (WGS) entry which is preliminary data.</text>
</comment>
<feature type="binding site" evidence="9">
    <location>
        <position position="190"/>
    </location>
    <ligand>
        <name>Zn(2+)</name>
        <dbReference type="ChEBI" id="CHEBI:29105"/>
    </ligand>
</feature>
<evidence type="ECO:0000256" key="7">
    <source>
        <dbReference type="ARBA" id="ARBA00057608"/>
    </source>
</evidence>
<dbReference type="InterPro" id="IPR005019">
    <property type="entry name" value="Adenine_glyco"/>
</dbReference>
<evidence type="ECO:0000256" key="5">
    <source>
        <dbReference type="ARBA" id="ARBA00023204"/>
    </source>
</evidence>
<dbReference type="GO" id="GO:0006284">
    <property type="term" value="P:base-excision repair"/>
    <property type="evidence" value="ECO:0007669"/>
    <property type="project" value="InterPro"/>
</dbReference>
<reference evidence="10 11" key="1">
    <citation type="submission" date="2019-03" db="EMBL/GenBank/DDBJ databases">
        <title>Draft genome of Gammaproteobacteria bacterium LSUCC0057, a member of the SAR92 clade.</title>
        <authorList>
            <person name="Lanclos V.C."/>
            <person name="Doiron C."/>
            <person name="Henson M.W."/>
            <person name="Thrash J.C."/>
        </authorList>
    </citation>
    <scope>NUCLEOTIDE SEQUENCE [LARGE SCALE GENOMIC DNA]</scope>
    <source>
        <strain evidence="10 11">LSUCC0057</strain>
    </source>
</reference>
<dbReference type="NCBIfam" id="TIGR00624">
    <property type="entry name" value="tag"/>
    <property type="match status" value="1"/>
</dbReference>